<keyword evidence="2" id="KW-0378">Hydrolase</keyword>
<dbReference type="InterPro" id="IPR006680">
    <property type="entry name" value="Amidohydro-rel"/>
</dbReference>
<dbReference type="InterPro" id="IPR057744">
    <property type="entry name" value="OTAase-like"/>
</dbReference>
<dbReference type="AlphaFoldDB" id="A0A2U3EC25"/>
<dbReference type="InterPro" id="IPR051781">
    <property type="entry name" value="Metallo-dep_Hydrolase"/>
</dbReference>
<dbReference type="SUPFAM" id="SSF51338">
    <property type="entry name" value="Composite domain of metallo-dependent hydrolases"/>
    <property type="match status" value="2"/>
</dbReference>
<dbReference type="InterPro" id="IPR011059">
    <property type="entry name" value="Metal-dep_hydrolase_composite"/>
</dbReference>
<dbReference type="Pfam" id="PF01979">
    <property type="entry name" value="Amidohydro_1"/>
    <property type="match status" value="1"/>
</dbReference>
<gene>
    <name evidence="2" type="ORF">PCL_10636</name>
</gene>
<dbReference type="Proteomes" id="UP000245956">
    <property type="component" value="Unassembled WGS sequence"/>
</dbReference>
<evidence type="ECO:0000313" key="2">
    <source>
        <dbReference type="EMBL" id="PWI72013.1"/>
    </source>
</evidence>
<feature type="domain" description="Amidohydrolase-related" evidence="1">
    <location>
        <begin position="147"/>
        <end position="511"/>
    </location>
</feature>
<dbReference type="CDD" id="cd01299">
    <property type="entry name" value="Met_dep_hydrolase_A"/>
    <property type="match status" value="1"/>
</dbReference>
<dbReference type="PANTHER" id="PTHR43135">
    <property type="entry name" value="ALPHA-D-RIBOSE 1-METHYLPHOSPHONATE 5-TRIPHOSPHATE DIPHOSPHATASE"/>
    <property type="match status" value="1"/>
</dbReference>
<dbReference type="Gene3D" id="3.20.20.140">
    <property type="entry name" value="Metal-dependent hydrolases"/>
    <property type="match status" value="1"/>
</dbReference>
<dbReference type="SUPFAM" id="SSF51556">
    <property type="entry name" value="Metallo-dependent hydrolases"/>
    <property type="match status" value="1"/>
</dbReference>
<evidence type="ECO:0000313" key="3">
    <source>
        <dbReference type="Proteomes" id="UP000245956"/>
    </source>
</evidence>
<organism evidence="2 3">
    <name type="scientific">Purpureocillium lilacinum</name>
    <name type="common">Paecilomyces lilacinus</name>
    <dbReference type="NCBI Taxonomy" id="33203"/>
    <lineage>
        <taxon>Eukaryota</taxon>
        <taxon>Fungi</taxon>
        <taxon>Dikarya</taxon>
        <taxon>Ascomycota</taxon>
        <taxon>Pezizomycotina</taxon>
        <taxon>Sordariomycetes</taxon>
        <taxon>Hypocreomycetidae</taxon>
        <taxon>Hypocreales</taxon>
        <taxon>Ophiocordycipitaceae</taxon>
        <taxon>Purpureocillium</taxon>
    </lineage>
</organism>
<accession>A0A2U3EC25</accession>
<proteinExistence type="predicted"/>
<dbReference type="InterPro" id="IPR032466">
    <property type="entry name" value="Metal_Hydrolase"/>
</dbReference>
<dbReference type="EMBL" id="LCWV01000006">
    <property type="protein sequence ID" value="PWI72013.1"/>
    <property type="molecule type" value="Genomic_DNA"/>
</dbReference>
<sequence>MHESLTWNLTLNFPVPEDSIACCPAPVRQLIVTVYHQSATMTRRVVPDFPERTGRADELPARIFSTGLGIAVRTGKRDGDEDGDDVSASKKVFYTIVTADLLIPGDGDPLPHAALVARDKLIVWVGKQSDLPSEYTQQPHKTHSVPYLMPGLWDCHVHFGGENEQTAIEEGTTGIGFIADNPATAGARLARGCWEALQRGYTSLRDVAGFGCEVAKAIEDGTIVGPNVYSAGACLSQLAGHGDIFALPAGDALLNLGVTNITAGHFGSGMSCLVDGPDECRRAVRLQIRRGAKCIKVMASGGVLSRDDNPLYAQFSAEELDTIVSEAGRMGRAVAAHVHGKPGILQAVRAGVASVEHVTFADQECVDLIREKGTIYVATRTIVKLLLETGGKGMPRIIWDKAKLCGANHLKAYKLAIENGGITFALGTDTPPGFNMAMELEFAVEAGLSNLEAIRAATANGPLTLREQAPKTGQLKAGYEADMIGVCENPVDDVRVLQKRSNIGWVWKGGRLYKGPGIGPWGEELDG</sequence>
<comment type="caution">
    <text evidence="2">The sequence shown here is derived from an EMBL/GenBank/DDBJ whole genome shotgun (WGS) entry which is preliminary data.</text>
</comment>
<protein>
    <submittedName>
        <fullName evidence="2">Amidohydrolase</fullName>
    </submittedName>
</protein>
<reference evidence="2 3" key="1">
    <citation type="journal article" date="2016" name="Front. Microbiol.">
        <title>Genome and transcriptome sequences reveal the specific parasitism of the nematophagous Purpureocillium lilacinum 36-1.</title>
        <authorList>
            <person name="Xie J."/>
            <person name="Li S."/>
            <person name="Mo C."/>
            <person name="Xiao X."/>
            <person name="Peng D."/>
            <person name="Wang G."/>
            <person name="Xiao Y."/>
        </authorList>
    </citation>
    <scope>NUCLEOTIDE SEQUENCE [LARGE SCALE GENOMIC DNA]</scope>
    <source>
        <strain evidence="2 3">36-1</strain>
    </source>
</reference>
<dbReference type="PANTHER" id="PTHR43135:SF3">
    <property type="entry name" value="ALPHA-D-RIBOSE 1-METHYLPHOSPHONATE 5-TRIPHOSPHATE DIPHOSPHATASE"/>
    <property type="match status" value="1"/>
</dbReference>
<dbReference type="GO" id="GO:0016810">
    <property type="term" value="F:hydrolase activity, acting on carbon-nitrogen (but not peptide) bonds"/>
    <property type="evidence" value="ECO:0007669"/>
    <property type="project" value="InterPro"/>
</dbReference>
<evidence type="ECO:0000259" key="1">
    <source>
        <dbReference type="Pfam" id="PF01979"/>
    </source>
</evidence>
<name>A0A2U3EC25_PURLI</name>